<dbReference type="Pfam" id="PF00149">
    <property type="entry name" value="Metallophos"/>
    <property type="match status" value="1"/>
</dbReference>
<evidence type="ECO:0000259" key="1">
    <source>
        <dbReference type="Pfam" id="PF00149"/>
    </source>
</evidence>
<organism evidence="2 3">
    <name type="scientific">Natrialba asiatica (strain ATCC 700177 / DSM 12278 / JCM 9576 / FERM P-10747 / NBRC 102637 / 172P1)</name>
    <dbReference type="NCBI Taxonomy" id="29540"/>
    <lineage>
        <taxon>Archaea</taxon>
        <taxon>Methanobacteriati</taxon>
        <taxon>Methanobacteriota</taxon>
        <taxon>Stenosarchaea group</taxon>
        <taxon>Halobacteria</taxon>
        <taxon>Halobacteriales</taxon>
        <taxon>Natrialbaceae</taxon>
        <taxon>Natrialba</taxon>
    </lineage>
</organism>
<protein>
    <submittedName>
        <fullName evidence="2">Metallophosphoesterase</fullName>
    </submittedName>
</protein>
<sequence>MTPRPPDVPFVLRSRAAFFPDSATLVVADLHLGRGVSSAVDAPIADSTNASSRARLDAVLAELGPAAVVVAGDLLHAFDRVPRGVTDALAALESTVADADASLVVTSGNHDAMLSSVFDGETRAACRLPPAGKNENESENTSEAQESVVVCHGHEPPTLDATLYVVGHDHPALSIEGRKRPCFLFGPGAYDGADVLMVPAFTELAAGATVNSMSARDFQSPLVTDANAFHPIVWDVGAEEPLWFPPLGECRQLL</sequence>
<dbReference type="PATRIC" id="fig|29540.5.peg.3030"/>
<dbReference type="PANTHER" id="PTHR39323:SF1">
    <property type="entry name" value="BLR1149 PROTEIN"/>
    <property type="match status" value="1"/>
</dbReference>
<proteinExistence type="predicted"/>
<evidence type="ECO:0000313" key="2">
    <source>
        <dbReference type="EMBL" id="ELY99531.1"/>
    </source>
</evidence>
<dbReference type="PANTHER" id="PTHR39323">
    <property type="entry name" value="BLR1149 PROTEIN"/>
    <property type="match status" value="1"/>
</dbReference>
<feature type="domain" description="Calcineurin-like phosphoesterase" evidence="1">
    <location>
        <begin position="25"/>
        <end position="155"/>
    </location>
</feature>
<dbReference type="RefSeq" id="WP_006110035.1">
    <property type="nucleotide sequence ID" value="NZ_AOIO01000033.1"/>
</dbReference>
<dbReference type="SUPFAM" id="SSF56300">
    <property type="entry name" value="Metallo-dependent phosphatases"/>
    <property type="match status" value="1"/>
</dbReference>
<dbReference type="STRING" id="29540.C481_14898"/>
<dbReference type="InterPro" id="IPR004843">
    <property type="entry name" value="Calcineurin-like_PHP"/>
</dbReference>
<dbReference type="EMBL" id="AOIO01000033">
    <property type="protein sequence ID" value="ELY99531.1"/>
    <property type="molecule type" value="Genomic_DNA"/>
</dbReference>
<dbReference type="AlphaFoldDB" id="M0AMI7"/>
<dbReference type="InterPro" id="IPR029052">
    <property type="entry name" value="Metallo-depent_PP-like"/>
</dbReference>
<dbReference type="InterPro" id="IPR024173">
    <property type="entry name" value="Pesterase_MJ0037-like"/>
</dbReference>
<dbReference type="GO" id="GO:0016787">
    <property type="term" value="F:hydrolase activity"/>
    <property type="evidence" value="ECO:0007669"/>
    <property type="project" value="InterPro"/>
</dbReference>
<dbReference type="eggNOG" id="arCOG01150">
    <property type="taxonomic scope" value="Archaea"/>
</dbReference>
<dbReference type="PIRSF" id="PIRSF000887">
    <property type="entry name" value="Pesterase_MJ0037"/>
    <property type="match status" value="1"/>
</dbReference>
<dbReference type="OrthoDB" id="18264at2157"/>
<name>M0AMI7_NATA1</name>
<gene>
    <name evidence="2" type="ORF">C481_14898</name>
</gene>
<dbReference type="Proteomes" id="UP000011554">
    <property type="component" value="Unassembled WGS sequence"/>
</dbReference>
<reference evidence="2 3" key="1">
    <citation type="journal article" date="2014" name="PLoS Genet.">
        <title>Phylogenetically driven sequencing of extremely halophilic archaea reveals strategies for static and dynamic osmo-response.</title>
        <authorList>
            <person name="Becker E.A."/>
            <person name="Seitzer P.M."/>
            <person name="Tritt A."/>
            <person name="Larsen D."/>
            <person name="Krusor M."/>
            <person name="Yao A.I."/>
            <person name="Wu D."/>
            <person name="Madern D."/>
            <person name="Eisen J.A."/>
            <person name="Darling A.E."/>
            <person name="Facciotti M.T."/>
        </authorList>
    </citation>
    <scope>NUCLEOTIDE SEQUENCE [LARGE SCALE GENOMIC DNA]</scope>
    <source>
        <strain evidence="2 3">DSM 12278</strain>
    </source>
</reference>
<evidence type="ECO:0000313" key="3">
    <source>
        <dbReference type="Proteomes" id="UP000011554"/>
    </source>
</evidence>
<keyword evidence="3" id="KW-1185">Reference proteome</keyword>
<comment type="caution">
    <text evidence="2">The sequence shown here is derived from an EMBL/GenBank/DDBJ whole genome shotgun (WGS) entry which is preliminary data.</text>
</comment>
<dbReference type="Gene3D" id="3.60.21.10">
    <property type="match status" value="1"/>
</dbReference>
<accession>M0AMI7</accession>